<organism evidence="1">
    <name type="scientific">Florenciella sp. virus SA2</name>
    <dbReference type="NCBI Taxonomy" id="3240092"/>
    <lineage>
        <taxon>Viruses</taxon>
    </lineage>
</organism>
<name>A0AB39JFX0_9VIRU</name>
<evidence type="ECO:0000313" key="1">
    <source>
        <dbReference type="EMBL" id="XDO02306.1"/>
    </source>
</evidence>
<gene>
    <name evidence="1" type="ORF">FloV-SA2_00488</name>
</gene>
<evidence type="ECO:0008006" key="2">
    <source>
        <dbReference type="Google" id="ProtNLM"/>
    </source>
</evidence>
<reference evidence="1" key="1">
    <citation type="submission" date="2024-03" db="EMBL/GenBank/DDBJ databases">
        <title>Eukaryotic viruses encode the ribosomal protein eL40.</title>
        <authorList>
            <person name="Thomy J."/>
            <person name="Schvarcz C.R."/>
            <person name="McBeain K.A."/>
            <person name="Edwards K.F."/>
            <person name="Steward G.F."/>
        </authorList>
    </citation>
    <scope>NUCLEOTIDE SEQUENCE</scope>
    <source>
        <strain evidence="1">FloV-SA2</strain>
    </source>
</reference>
<sequence length="67" mass="7799">MRVKTKDNKIIGEIEKIYKDELIVSYNDGSNMGWNLENSYNQITLNKDDVIKLDEGLNSPWKILLNI</sequence>
<accession>A0AB39JFX0</accession>
<protein>
    <recommendedName>
        <fullName evidence="2">PRC-barrel domain-containing protein</fullName>
    </recommendedName>
</protein>
<proteinExistence type="predicted"/>
<dbReference type="EMBL" id="PP542043">
    <property type="protein sequence ID" value="XDO02306.1"/>
    <property type="molecule type" value="Genomic_DNA"/>
</dbReference>